<organism evidence="3 4">
    <name type="scientific">Polymorphum gilvum (strain LMG 25793 / CGMCC 1.9160 / SL003B-26A1)</name>
    <dbReference type="NCBI Taxonomy" id="991905"/>
    <lineage>
        <taxon>Bacteria</taxon>
        <taxon>Pseudomonadati</taxon>
        <taxon>Pseudomonadota</taxon>
        <taxon>Alphaproteobacteria</taxon>
        <taxon>Rhodobacterales</taxon>
        <taxon>Paracoccaceae</taxon>
        <taxon>Polymorphum</taxon>
    </lineage>
</organism>
<evidence type="ECO:0000256" key="2">
    <source>
        <dbReference type="SAM" id="SignalP"/>
    </source>
</evidence>
<evidence type="ECO:0000313" key="4">
    <source>
        <dbReference type="Proteomes" id="UP000008130"/>
    </source>
</evidence>
<sequence length="76" mass="7667">MRVLASLAAAAALTAFAAAPASACDYMKSVKAKQNMSVAQAMPTAPEVLIATNDMTDAAGASETSRPATAKAPLQR</sequence>
<dbReference type="AlphaFoldDB" id="F2IVC5"/>
<name>F2IVC5_POLGS</name>
<protein>
    <submittedName>
        <fullName evidence="3">Uncharacterized protein</fullName>
    </submittedName>
</protein>
<evidence type="ECO:0000256" key="1">
    <source>
        <dbReference type="SAM" id="MobiDB-lite"/>
    </source>
</evidence>
<feature type="region of interest" description="Disordered" evidence="1">
    <location>
        <begin position="56"/>
        <end position="76"/>
    </location>
</feature>
<dbReference type="RefSeq" id="WP_013654941.1">
    <property type="nucleotide sequence ID" value="NC_015259.1"/>
</dbReference>
<feature type="signal peptide" evidence="2">
    <location>
        <begin position="1"/>
        <end position="23"/>
    </location>
</feature>
<proteinExistence type="predicted"/>
<dbReference type="HOGENOM" id="CLU_2651343_0_0_5"/>
<gene>
    <name evidence="3" type="ordered locus">SL003B_4226</name>
</gene>
<accession>F2IVC5</accession>
<dbReference type="EMBL" id="CP002568">
    <property type="protein sequence ID" value="ADZ72643.1"/>
    <property type="molecule type" value="Genomic_DNA"/>
</dbReference>
<evidence type="ECO:0000313" key="3">
    <source>
        <dbReference type="EMBL" id="ADZ72643.1"/>
    </source>
</evidence>
<keyword evidence="2" id="KW-0732">Signal</keyword>
<keyword evidence="4" id="KW-1185">Reference proteome</keyword>
<feature type="chain" id="PRO_5003278509" evidence="2">
    <location>
        <begin position="24"/>
        <end position="76"/>
    </location>
</feature>
<dbReference type="Proteomes" id="UP000008130">
    <property type="component" value="Chromosome"/>
</dbReference>
<reference evidence="3 4" key="1">
    <citation type="journal article" date="2011" name="J. Bacteriol.">
        <title>Complete genome sequence of Polymorphum gilvum SL003B-26A1T, a crude oil-degrading bacterium from oil-polluted saline soil.</title>
        <authorList>
            <person name="Li S.G."/>
            <person name="Tang Y.Q."/>
            <person name="Nie Y."/>
            <person name="Cai M."/>
            <person name="Wu X.L."/>
        </authorList>
    </citation>
    <scope>NUCLEOTIDE SEQUENCE [LARGE SCALE GENOMIC DNA]</scope>
    <source>
        <strain evidence="4">LMG 25793 / CGMCC 1.9160 / SL003B-26A1</strain>
    </source>
</reference>
<dbReference type="KEGG" id="pgv:SL003B_4226"/>